<dbReference type="InterPro" id="IPR047525">
    <property type="entry name" value="TfoX-like"/>
</dbReference>
<dbReference type="Gene3D" id="1.10.150.20">
    <property type="entry name" value="5' to 3' exonuclease, C-terminal subdomain"/>
    <property type="match status" value="1"/>
</dbReference>
<accession>A0A1F6GLA7</accession>
<dbReference type="AlphaFoldDB" id="A0A1F6GLA7"/>
<organism evidence="2 3">
    <name type="scientific">Candidatus Lambdaproteobacteria bacterium RIFOXYD2_FULL_56_26</name>
    <dbReference type="NCBI Taxonomy" id="1817773"/>
    <lineage>
        <taxon>Bacteria</taxon>
        <taxon>Pseudomonadati</taxon>
        <taxon>Pseudomonadota</taxon>
        <taxon>Candidatus Lambdaproteobacteria</taxon>
    </lineage>
</organism>
<evidence type="ECO:0000259" key="1">
    <source>
        <dbReference type="Pfam" id="PF04994"/>
    </source>
</evidence>
<gene>
    <name evidence="2" type="ORF">A2557_13260</name>
</gene>
<dbReference type="Proteomes" id="UP000177583">
    <property type="component" value="Unassembled WGS sequence"/>
</dbReference>
<reference evidence="2 3" key="1">
    <citation type="journal article" date="2016" name="Nat. Commun.">
        <title>Thousands of microbial genomes shed light on interconnected biogeochemical processes in an aquifer system.</title>
        <authorList>
            <person name="Anantharaman K."/>
            <person name="Brown C.T."/>
            <person name="Hug L.A."/>
            <person name="Sharon I."/>
            <person name="Castelle C.J."/>
            <person name="Probst A.J."/>
            <person name="Thomas B.C."/>
            <person name="Singh A."/>
            <person name="Wilkins M.J."/>
            <person name="Karaoz U."/>
            <person name="Brodie E.L."/>
            <person name="Williams K.H."/>
            <person name="Hubbard S.S."/>
            <person name="Banfield J.F."/>
        </authorList>
    </citation>
    <scope>NUCLEOTIDE SEQUENCE [LARGE SCALE GENOMIC DNA]</scope>
</reference>
<evidence type="ECO:0000313" key="2">
    <source>
        <dbReference type="EMBL" id="OGG98867.1"/>
    </source>
</evidence>
<dbReference type="PANTHER" id="PTHR36121:SF1">
    <property type="entry name" value="PROTEIN SXY"/>
    <property type="match status" value="1"/>
</dbReference>
<dbReference type="EMBL" id="MFNF01000066">
    <property type="protein sequence ID" value="OGG98867.1"/>
    <property type="molecule type" value="Genomic_DNA"/>
</dbReference>
<comment type="caution">
    <text evidence="2">The sequence shown here is derived from an EMBL/GenBank/DDBJ whole genome shotgun (WGS) entry which is preliminary data.</text>
</comment>
<evidence type="ECO:0000313" key="3">
    <source>
        <dbReference type="Proteomes" id="UP000177583"/>
    </source>
</evidence>
<dbReference type="Pfam" id="PF04994">
    <property type="entry name" value="TfoX_C"/>
    <property type="match status" value="1"/>
</dbReference>
<dbReference type="PANTHER" id="PTHR36121">
    <property type="entry name" value="PROTEIN SXY"/>
    <property type="match status" value="1"/>
</dbReference>
<name>A0A1F6GLA7_9PROT</name>
<protein>
    <recommendedName>
        <fullName evidence="1">TfoX C-terminal domain-containing protein</fullName>
    </recommendedName>
</protein>
<dbReference type="InterPro" id="IPR007077">
    <property type="entry name" value="TfoX_C"/>
</dbReference>
<feature type="domain" description="TfoX C-terminal" evidence="1">
    <location>
        <begin position="2"/>
        <end position="77"/>
    </location>
</feature>
<sequence length="93" mass="9823">MLKHWRFLGPVSAGWLAQVGVNEPDELARLGVIAVYLAVKSGQPKASLNLLWGLEAEVTGCPPALLSSAQKEALKGQVKTALAKGFSKSLRPG</sequence>
<proteinExistence type="predicted"/>